<dbReference type="SUPFAM" id="SSF81383">
    <property type="entry name" value="F-box domain"/>
    <property type="match status" value="1"/>
</dbReference>
<evidence type="ECO:0000259" key="1">
    <source>
        <dbReference type="PROSITE" id="PS50181"/>
    </source>
</evidence>
<evidence type="ECO:0000313" key="2">
    <source>
        <dbReference type="EMBL" id="ORY02851.1"/>
    </source>
</evidence>
<comment type="caution">
    <text evidence="2">The sequence shown here is derived from an EMBL/GenBank/DDBJ whole genome shotgun (WGS) entry which is preliminary data.</text>
</comment>
<dbReference type="Pfam" id="PF12937">
    <property type="entry name" value="F-box-like"/>
    <property type="match status" value="1"/>
</dbReference>
<dbReference type="OrthoDB" id="3140657at2759"/>
<accession>A0A1Y1YXU7</accession>
<dbReference type="AlphaFoldDB" id="A0A1Y1YXU7"/>
<proteinExistence type="predicted"/>
<keyword evidence="3" id="KW-1185">Reference proteome</keyword>
<organism evidence="2 3">
    <name type="scientific">Clohesyomyces aquaticus</name>
    <dbReference type="NCBI Taxonomy" id="1231657"/>
    <lineage>
        <taxon>Eukaryota</taxon>
        <taxon>Fungi</taxon>
        <taxon>Dikarya</taxon>
        <taxon>Ascomycota</taxon>
        <taxon>Pezizomycotina</taxon>
        <taxon>Dothideomycetes</taxon>
        <taxon>Pleosporomycetidae</taxon>
        <taxon>Pleosporales</taxon>
        <taxon>Lindgomycetaceae</taxon>
        <taxon>Clohesyomyces</taxon>
    </lineage>
</organism>
<dbReference type="EMBL" id="MCFA01000153">
    <property type="protein sequence ID" value="ORY02851.1"/>
    <property type="molecule type" value="Genomic_DNA"/>
</dbReference>
<dbReference type="CDD" id="cd09917">
    <property type="entry name" value="F-box_SF"/>
    <property type="match status" value="1"/>
</dbReference>
<gene>
    <name evidence="2" type="ORF">BCR34DRAFT_492855</name>
</gene>
<protein>
    <recommendedName>
        <fullName evidence="1">F-box domain-containing protein</fullName>
    </recommendedName>
</protein>
<reference evidence="2 3" key="1">
    <citation type="submission" date="2016-07" db="EMBL/GenBank/DDBJ databases">
        <title>Pervasive Adenine N6-methylation of Active Genes in Fungi.</title>
        <authorList>
            <consortium name="DOE Joint Genome Institute"/>
            <person name="Mondo S.J."/>
            <person name="Dannebaum R.O."/>
            <person name="Kuo R.C."/>
            <person name="Labutti K."/>
            <person name="Haridas S."/>
            <person name="Kuo A."/>
            <person name="Salamov A."/>
            <person name="Ahrendt S.R."/>
            <person name="Lipzen A."/>
            <person name="Sullivan W."/>
            <person name="Andreopoulos W.B."/>
            <person name="Clum A."/>
            <person name="Lindquist E."/>
            <person name="Daum C."/>
            <person name="Ramamoorthy G.K."/>
            <person name="Gryganskyi A."/>
            <person name="Culley D."/>
            <person name="Magnuson J.K."/>
            <person name="James T.Y."/>
            <person name="O'Malley M.A."/>
            <person name="Stajich J.E."/>
            <person name="Spatafora J.W."/>
            <person name="Visel A."/>
            <person name="Grigoriev I.V."/>
        </authorList>
    </citation>
    <scope>NUCLEOTIDE SEQUENCE [LARGE SCALE GENOMIC DNA]</scope>
    <source>
        <strain evidence="2 3">CBS 115471</strain>
    </source>
</reference>
<feature type="domain" description="F-box" evidence="1">
    <location>
        <begin position="1"/>
        <end position="46"/>
    </location>
</feature>
<evidence type="ECO:0000313" key="3">
    <source>
        <dbReference type="Proteomes" id="UP000193144"/>
    </source>
</evidence>
<dbReference type="PANTHER" id="PTHR42057:SF2">
    <property type="entry name" value="F-BOX DOMAIN PROTEIN (AFU_ORTHOLOGUE AFUA_4G00200)-RELATED"/>
    <property type="match status" value="1"/>
</dbReference>
<dbReference type="InterPro" id="IPR036047">
    <property type="entry name" value="F-box-like_dom_sf"/>
</dbReference>
<dbReference type="PROSITE" id="PS50181">
    <property type="entry name" value="FBOX"/>
    <property type="match status" value="1"/>
</dbReference>
<dbReference type="PANTHER" id="PTHR42057">
    <property type="entry name" value="F-BOX DOMAIN PROTEIN (AFU_ORTHOLOGUE AFUA_4G00200)"/>
    <property type="match status" value="1"/>
</dbReference>
<dbReference type="Gene3D" id="1.20.1280.50">
    <property type="match status" value="1"/>
</dbReference>
<dbReference type="Proteomes" id="UP000193144">
    <property type="component" value="Unassembled WGS sequence"/>
</dbReference>
<dbReference type="InterPro" id="IPR001810">
    <property type="entry name" value="F-box_dom"/>
</dbReference>
<name>A0A1Y1YXU7_9PLEO</name>
<sequence length="456" mass="52985">MPRLTDLPNELLYRITSYLDQPAAARLRLVCRAVSEAAKDKVYSSIVLRPVDESATNFLHILNTTDLARRVRSCDIYTCAREEEDGVNQDEKFLSGAWNACFTRFPNFKNLAAVSLVFSPKCTSPETDGWEYPESTEFRTRLLGQFFELLNSEMAHDIKEVSIINLQNLNDESITSSDNFQEVLARVRSLKIYIATEQDEPSPEYTLHKSEFQIFMDELPSTWLQPISSHITVLSLAQDEPFGYLPKLDLRSIHFPHLASLHIGNWTFTHDWQLEWLISHHITLHSLFLLDCSIIYHILPNDPVDSEGYYTFPYDAENDSVETAEFRYTKRWHDFFDRFRTELPHLHHFRIGTQPGFAARSERELPVYLARTRYMAFRGGGMPTPWIEGPQPWNTTRIKEYEELDDAPECDELDRSALERLLTKIGQAKVPSQKGTMEVPGMRWAYHYTVENWMGR</sequence>